<dbReference type="EC" id="3.4.-.-" evidence="11"/>
<evidence type="ECO:0000313" key="12">
    <source>
        <dbReference type="Proteomes" id="UP001595528"/>
    </source>
</evidence>
<comment type="caution">
    <text evidence="11">The sequence shown here is derived from an EMBL/GenBank/DDBJ whole genome shotgun (WGS) entry which is preliminary data.</text>
</comment>
<evidence type="ECO:0000256" key="1">
    <source>
        <dbReference type="ARBA" id="ARBA00007164"/>
    </source>
</evidence>
<feature type="signal peptide" evidence="8">
    <location>
        <begin position="1"/>
        <end position="27"/>
    </location>
</feature>
<dbReference type="SUPFAM" id="SSF56601">
    <property type="entry name" value="beta-lactamase/transpeptidase-like"/>
    <property type="match status" value="1"/>
</dbReference>
<keyword evidence="6" id="KW-0961">Cell wall biogenesis/degradation</keyword>
<proteinExistence type="inferred from homology"/>
<dbReference type="InterPro" id="IPR012338">
    <property type="entry name" value="Beta-lactam/transpept-like"/>
</dbReference>
<keyword evidence="11" id="KW-0121">Carboxypeptidase</keyword>
<evidence type="ECO:0000256" key="3">
    <source>
        <dbReference type="ARBA" id="ARBA00022801"/>
    </source>
</evidence>
<evidence type="ECO:0000259" key="10">
    <source>
        <dbReference type="Pfam" id="PF05036"/>
    </source>
</evidence>
<dbReference type="EMBL" id="JBHRTR010000024">
    <property type="protein sequence ID" value="MFC3227594.1"/>
    <property type="molecule type" value="Genomic_DNA"/>
</dbReference>
<dbReference type="PRINTS" id="PR00725">
    <property type="entry name" value="DADACBPTASE1"/>
</dbReference>
<evidence type="ECO:0000256" key="7">
    <source>
        <dbReference type="RuleBase" id="RU004016"/>
    </source>
</evidence>
<keyword evidence="3 11" id="KW-0378">Hydrolase</keyword>
<dbReference type="InterPro" id="IPR001967">
    <property type="entry name" value="Peptidase_S11_N"/>
</dbReference>
<gene>
    <name evidence="11" type="ORF">ACFOGJ_10150</name>
</gene>
<evidence type="ECO:0000313" key="11">
    <source>
        <dbReference type="EMBL" id="MFC3227594.1"/>
    </source>
</evidence>
<keyword evidence="5" id="KW-0573">Peptidoglycan synthesis</keyword>
<reference evidence="12" key="1">
    <citation type="journal article" date="2019" name="Int. J. Syst. Evol. Microbiol.">
        <title>The Global Catalogue of Microorganisms (GCM) 10K type strain sequencing project: providing services to taxonomists for standard genome sequencing and annotation.</title>
        <authorList>
            <consortium name="The Broad Institute Genomics Platform"/>
            <consortium name="The Broad Institute Genome Sequencing Center for Infectious Disease"/>
            <person name="Wu L."/>
            <person name="Ma J."/>
        </authorList>
    </citation>
    <scope>NUCLEOTIDE SEQUENCE [LARGE SCALE GENOMIC DNA]</scope>
    <source>
        <strain evidence="12">KCTC 42964</strain>
    </source>
</reference>
<dbReference type="InterPro" id="IPR007730">
    <property type="entry name" value="SPOR-like_dom"/>
</dbReference>
<dbReference type="Pfam" id="PF05036">
    <property type="entry name" value="SPOR"/>
    <property type="match status" value="1"/>
</dbReference>
<evidence type="ECO:0000259" key="9">
    <source>
        <dbReference type="Pfam" id="PF00768"/>
    </source>
</evidence>
<sequence>MRLIRAAAAVTAVFLVTAVFMSAPAQARKYASIIVDAETGDVLHERHASDLRYPASLTKIMTLMLAFDALKSGKLKLDQRLRVSPHAAAQPPSKLGLRAGQSVKVRDLILALVTKSANDAAVVLAEGLGGTESGFARKMTDRARGLGMSKTTFRNASGLPDPRQRTTARDMAKLGIAMMRDYPEQYRYFSVQRFTWNGRTYKNHNHLLGRYEGTDGIKTGYIRASGYNLVASVERNGHRLVGVVFGGRTGASRDKHMIKLLDRGFDHYKGGDSLIQEAFKSIEMPSLIASAHAATPAIVPVPRPRPTSGVGLLAHALSPRGEMADGSAFSAGMNLGREAAVGQVAQGDAEDSPGPTRLVGVQAGGEAAAIEAEAWAIQVGAFRVADSAHRRAAAAAARAPGLLTSDQVRIMPLETGKGRLYRARLVGLDRNAAIKACRHLASRDFSCITLAPGAS</sequence>
<dbReference type="Pfam" id="PF00768">
    <property type="entry name" value="Peptidase_S11"/>
    <property type="match status" value="1"/>
</dbReference>
<keyword evidence="2 8" id="KW-0732">Signal</keyword>
<dbReference type="PANTHER" id="PTHR21581">
    <property type="entry name" value="D-ALANYL-D-ALANINE CARBOXYPEPTIDASE"/>
    <property type="match status" value="1"/>
</dbReference>
<dbReference type="PANTHER" id="PTHR21581:SF6">
    <property type="entry name" value="TRAFFICKING PROTEIN PARTICLE COMPLEX SUBUNIT 12"/>
    <property type="match status" value="1"/>
</dbReference>
<comment type="similarity">
    <text evidence="1 7">Belongs to the peptidase S11 family.</text>
</comment>
<evidence type="ECO:0000256" key="5">
    <source>
        <dbReference type="ARBA" id="ARBA00022984"/>
    </source>
</evidence>
<dbReference type="RefSeq" id="WP_379899883.1">
    <property type="nucleotide sequence ID" value="NZ_JBHRTR010000024.1"/>
</dbReference>
<organism evidence="11 12">
    <name type="scientific">Marinibaculum pumilum</name>
    <dbReference type="NCBI Taxonomy" id="1766165"/>
    <lineage>
        <taxon>Bacteria</taxon>
        <taxon>Pseudomonadati</taxon>
        <taxon>Pseudomonadota</taxon>
        <taxon>Alphaproteobacteria</taxon>
        <taxon>Rhodospirillales</taxon>
        <taxon>Rhodospirillaceae</taxon>
        <taxon>Marinibaculum</taxon>
    </lineage>
</organism>
<dbReference type="InterPro" id="IPR018044">
    <property type="entry name" value="Peptidase_S11"/>
</dbReference>
<feature type="domain" description="SPOR" evidence="10">
    <location>
        <begin position="373"/>
        <end position="448"/>
    </location>
</feature>
<feature type="chain" id="PRO_5046359063" evidence="8">
    <location>
        <begin position="28"/>
        <end position="455"/>
    </location>
</feature>
<keyword evidence="11" id="KW-0645">Protease</keyword>
<name>A0ABV7KZK9_9PROT</name>
<evidence type="ECO:0000256" key="8">
    <source>
        <dbReference type="SAM" id="SignalP"/>
    </source>
</evidence>
<feature type="domain" description="Peptidase S11 D-alanyl-D-alanine carboxypeptidase A N-terminal" evidence="9">
    <location>
        <begin position="25"/>
        <end position="248"/>
    </location>
</feature>
<accession>A0ABV7KZK9</accession>
<evidence type="ECO:0000256" key="6">
    <source>
        <dbReference type="ARBA" id="ARBA00023316"/>
    </source>
</evidence>
<evidence type="ECO:0000256" key="4">
    <source>
        <dbReference type="ARBA" id="ARBA00022960"/>
    </source>
</evidence>
<keyword evidence="4" id="KW-0133">Cell shape</keyword>
<protein>
    <submittedName>
        <fullName evidence="11">D-alanyl-D-alanine carboxypeptidase family protein</fullName>
        <ecNumber evidence="11">3.4.-.-</ecNumber>
    </submittedName>
</protein>
<evidence type="ECO:0000256" key="2">
    <source>
        <dbReference type="ARBA" id="ARBA00022729"/>
    </source>
</evidence>
<dbReference type="GO" id="GO:0004180">
    <property type="term" value="F:carboxypeptidase activity"/>
    <property type="evidence" value="ECO:0007669"/>
    <property type="project" value="UniProtKB-KW"/>
</dbReference>
<dbReference type="Gene3D" id="3.40.710.10">
    <property type="entry name" value="DD-peptidase/beta-lactamase superfamily"/>
    <property type="match status" value="1"/>
</dbReference>
<keyword evidence="12" id="KW-1185">Reference proteome</keyword>
<dbReference type="Proteomes" id="UP001595528">
    <property type="component" value="Unassembled WGS sequence"/>
</dbReference>